<proteinExistence type="predicted"/>
<accession>A0AAV3Y3R9</accession>
<evidence type="ECO:0000313" key="2">
    <source>
        <dbReference type="EMBL" id="GFN76852.1"/>
    </source>
</evidence>
<dbReference type="EMBL" id="BLXT01000427">
    <property type="protein sequence ID" value="GFN76852.1"/>
    <property type="molecule type" value="Genomic_DNA"/>
</dbReference>
<dbReference type="Proteomes" id="UP000735302">
    <property type="component" value="Unassembled WGS sequence"/>
</dbReference>
<sequence>MAAAASQYGPGSSDPCCIGPTKKLAVAFLRPGRSIWAAKDGLDVPVLTRSGGGRGKGIQMHVKDFDDDDDDDNDDDHHDDDDHNSLTKIAMQAYAAEKRDADDN</sequence>
<organism evidence="2 3">
    <name type="scientific">Plakobranchus ocellatus</name>
    <dbReference type="NCBI Taxonomy" id="259542"/>
    <lineage>
        <taxon>Eukaryota</taxon>
        <taxon>Metazoa</taxon>
        <taxon>Spiralia</taxon>
        <taxon>Lophotrochozoa</taxon>
        <taxon>Mollusca</taxon>
        <taxon>Gastropoda</taxon>
        <taxon>Heterobranchia</taxon>
        <taxon>Euthyneura</taxon>
        <taxon>Panpulmonata</taxon>
        <taxon>Sacoglossa</taxon>
        <taxon>Placobranchoidea</taxon>
        <taxon>Plakobranchidae</taxon>
        <taxon>Plakobranchus</taxon>
    </lineage>
</organism>
<reference evidence="2 3" key="1">
    <citation type="journal article" date="2021" name="Elife">
        <title>Chloroplast acquisition without the gene transfer in kleptoplastic sea slugs, Plakobranchus ocellatus.</title>
        <authorList>
            <person name="Maeda T."/>
            <person name="Takahashi S."/>
            <person name="Yoshida T."/>
            <person name="Shimamura S."/>
            <person name="Takaki Y."/>
            <person name="Nagai Y."/>
            <person name="Toyoda A."/>
            <person name="Suzuki Y."/>
            <person name="Arimoto A."/>
            <person name="Ishii H."/>
            <person name="Satoh N."/>
            <person name="Nishiyama T."/>
            <person name="Hasebe M."/>
            <person name="Maruyama T."/>
            <person name="Minagawa J."/>
            <person name="Obokata J."/>
            <person name="Shigenobu S."/>
        </authorList>
    </citation>
    <scope>NUCLEOTIDE SEQUENCE [LARGE SCALE GENOMIC DNA]</scope>
</reference>
<name>A0AAV3Y3R9_9GAST</name>
<dbReference type="AlphaFoldDB" id="A0AAV3Y3R9"/>
<protein>
    <submittedName>
        <fullName evidence="2">Uncharacterized protein</fullName>
    </submittedName>
</protein>
<evidence type="ECO:0000313" key="3">
    <source>
        <dbReference type="Proteomes" id="UP000735302"/>
    </source>
</evidence>
<keyword evidence="3" id="KW-1185">Reference proteome</keyword>
<gene>
    <name evidence="2" type="ORF">PoB_000335800</name>
</gene>
<evidence type="ECO:0000256" key="1">
    <source>
        <dbReference type="SAM" id="MobiDB-lite"/>
    </source>
</evidence>
<comment type="caution">
    <text evidence="2">The sequence shown here is derived from an EMBL/GenBank/DDBJ whole genome shotgun (WGS) entry which is preliminary data.</text>
</comment>
<feature type="compositionally biased region" description="Acidic residues" evidence="1">
    <location>
        <begin position="65"/>
        <end position="79"/>
    </location>
</feature>
<feature type="region of interest" description="Disordered" evidence="1">
    <location>
        <begin position="48"/>
        <end position="87"/>
    </location>
</feature>